<protein>
    <submittedName>
        <fullName evidence="2">Uncharacterized protein</fullName>
    </submittedName>
</protein>
<gene>
    <name evidence="2" type="ORF">MBM_03513</name>
</gene>
<feature type="region of interest" description="Disordered" evidence="1">
    <location>
        <begin position="158"/>
        <end position="177"/>
    </location>
</feature>
<dbReference type="InParanoid" id="K1WLC6"/>
<feature type="compositionally biased region" description="Low complexity" evidence="1">
    <location>
        <begin position="183"/>
        <end position="194"/>
    </location>
</feature>
<feature type="compositionally biased region" description="Basic and acidic residues" evidence="1">
    <location>
        <begin position="115"/>
        <end position="124"/>
    </location>
</feature>
<organism evidence="2 3">
    <name type="scientific">Marssonina brunnea f. sp. multigermtubi (strain MB_m1)</name>
    <name type="common">Marssonina leaf spot fungus</name>
    <dbReference type="NCBI Taxonomy" id="1072389"/>
    <lineage>
        <taxon>Eukaryota</taxon>
        <taxon>Fungi</taxon>
        <taxon>Dikarya</taxon>
        <taxon>Ascomycota</taxon>
        <taxon>Pezizomycotina</taxon>
        <taxon>Leotiomycetes</taxon>
        <taxon>Helotiales</taxon>
        <taxon>Drepanopezizaceae</taxon>
        <taxon>Drepanopeziza</taxon>
    </lineage>
</organism>
<dbReference type="Proteomes" id="UP000006753">
    <property type="component" value="Unassembled WGS sequence"/>
</dbReference>
<dbReference type="AlphaFoldDB" id="K1WLC6"/>
<dbReference type="EMBL" id="JH921433">
    <property type="protein sequence ID" value="EKD18520.1"/>
    <property type="molecule type" value="Genomic_DNA"/>
</dbReference>
<sequence length="289" mass="31663">MYHNAQWIVTKTSYQNICFGIAAWGPSVGRSAWADNMGDFLEFLLRSLSEPKSPRLKDILWSRHPRITLKGNSHYRPRVVDVDARHSFRQVSLSLSRRIAVGGSFWMQARTAKSPSDEKTRIDQPESATAQPDIPDPASDEAIELLNEVIEVAEEDLTVGGSGPYSGPADPPTTTFTAINEPAAAGAASSSKAGAGKRKRPSYPAEDAEESLEEDWGVIRIDWSWRQDTLFSCQCRTIATIVGRARKGPRHVMARAPVVPAPLGDKPTTVGVPVEEPSSPIPHNNNRID</sequence>
<evidence type="ECO:0000256" key="1">
    <source>
        <dbReference type="SAM" id="MobiDB-lite"/>
    </source>
</evidence>
<feature type="region of interest" description="Disordered" evidence="1">
    <location>
        <begin position="110"/>
        <end position="138"/>
    </location>
</feature>
<feature type="region of interest" description="Disordered" evidence="1">
    <location>
        <begin position="264"/>
        <end position="289"/>
    </location>
</feature>
<reference evidence="2 3" key="1">
    <citation type="journal article" date="2012" name="BMC Genomics">
        <title>Sequencing the genome of Marssonina brunnea reveals fungus-poplar co-evolution.</title>
        <authorList>
            <person name="Zhu S."/>
            <person name="Cao Y.-Z."/>
            <person name="Jiang C."/>
            <person name="Tan B.-Y."/>
            <person name="Wang Z."/>
            <person name="Feng S."/>
            <person name="Zhang L."/>
            <person name="Su X.-H."/>
            <person name="Brejova B."/>
            <person name="Vinar T."/>
            <person name="Xu M."/>
            <person name="Wang M.-X."/>
            <person name="Zhang S.-G."/>
            <person name="Huang M.-R."/>
            <person name="Wu R."/>
            <person name="Zhou Y."/>
        </authorList>
    </citation>
    <scope>NUCLEOTIDE SEQUENCE [LARGE SCALE GENOMIC DNA]</scope>
    <source>
        <strain evidence="2 3">MB_m1</strain>
    </source>
</reference>
<evidence type="ECO:0000313" key="2">
    <source>
        <dbReference type="EMBL" id="EKD18520.1"/>
    </source>
</evidence>
<feature type="region of interest" description="Disordered" evidence="1">
    <location>
        <begin position="183"/>
        <end position="209"/>
    </location>
</feature>
<dbReference type="HOGENOM" id="CLU_963376_0_0_1"/>
<proteinExistence type="predicted"/>
<keyword evidence="3" id="KW-1185">Reference proteome</keyword>
<dbReference type="KEGG" id="mbe:MBM_03513"/>
<name>K1WLC6_MARBU</name>
<accession>K1WLC6</accession>
<evidence type="ECO:0000313" key="3">
    <source>
        <dbReference type="Proteomes" id="UP000006753"/>
    </source>
</evidence>